<comment type="caution">
    <text evidence="11">The sequence shown here is derived from an EMBL/GenBank/DDBJ whole genome shotgun (WGS) entry which is preliminary data.</text>
</comment>
<feature type="domain" description="ABC transporter" evidence="10">
    <location>
        <begin position="346"/>
        <end position="590"/>
    </location>
</feature>
<dbReference type="InterPro" id="IPR013563">
    <property type="entry name" value="Oligopep_ABC_C"/>
</dbReference>
<keyword evidence="9" id="KW-0472">Membrane</keyword>
<dbReference type="InterPro" id="IPR003439">
    <property type="entry name" value="ABC_transporter-like_ATP-bd"/>
</dbReference>
<keyword evidence="6" id="KW-0547">Nucleotide-binding</keyword>
<dbReference type="GO" id="GO:0015833">
    <property type="term" value="P:peptide transport"/>
    <property type="evidence" value="ECO:0007669"/>
    <property type="project" value="InterPro"/>
</dbReference>
<proteinExistence type="inferred from homology"/>
<evidence type="ECO:0000256" key="7">
    <source>
        <dbReference type="ARBA" id="ARBA00022840"/>
    </source>
</evidence>
<evidence type="ECO:0000313" key="11">
    <source>
        <dbReference type="EMBL" id="RNM12054.1"/>
    </source>
</evidence>
<dbReference type="PROSITE" id="PS00211">
    <property type="entry name" value="ABC_TRANSPORTER_1"/>
    <property type="match status" value="2"/>
</dbReference>
<dbReference type="PANTHER" id="PTHR43297">
    <property type="entry name" value="OLIGOPEPTIDE TRANSPORT ATP-BINDING PROTEIN APPD"/>
    <property type="match status" value="1"/>
</dbReference>
<name>A0A3N0GHU5_9ACTN</name>
<dbReference type="CDD" id="cd03257">
    <property type="entry name" value="ABC_NikE_OppD_transporters"/>
    <property type="match status" value="2"/>
</dbReference>
<dbReference type="GO" id="GO:0016887">
    <property type="term" value="F:ATP hydrolysis activity"/>
    <property type="evidence" value="ECO:0007669"/>
    <property type="project" value="InterPro"/>
</dbReference>
<gene>
    <name evidence="11" type="ORF">EFL26_19745</name>
</gene>
<comment type="subcellular location">
    <subcellularLocation>
        <location evidence="1">Cell membrane</location>
        <topology evidence="1">Peripheral membrane protein</topology>
    </subcellularLocation>
</comment>
<evidence type="ECO:0000256" key="4">
    <source>
        <dbReference type="ARBA" id="ARBA00022475"/>
    </source>
</evidence>
<dbReference type="InterPro" id="IPR050388">
    <property type="entry name" value="ABC_Ni/Peptide_Import"/>
</dbReference>
<evidence type="ECO:0000256" key="5">
    <source>
        <dbReference type="ARBA" id="ARBA00022519"/>
    </source>
</evidence>
<keyword evidence="7 11" id="KW-0067">ATP-binding</keyword>
<evidence type="ECO:0000256" key="8">
    <source>
        <dbReference type="ARBA" id="ARBA00022967"/>
    </source>
</evidence>
<dbReference type="Proteomes" id="UP000279994">
    <property type="component" value="Unassembled WGS sequence"/>
</dbReference>
<evidence type="ECO:0000256" key="3">
    <source>
        <dbReference type="ARBA" id="ARBA00022448"/>
    </source>
</evidence>
<evidence type="ECO:0000256" key="9">
    <source>
        <dbReference type="ARBA" id="ARBA00023136"/>
    </source>
</evidence>
<evidence type="ECO:0000256" key="2">
    <source>
        <dbReference type="ARBA" id="ARBA00005417"/>
    </source>
</evidence>
<dbReference type="OrthoDB" id="5357528at2"/>
<keyword evidence="8" id="KW-1278">Translocase</keyword>
<dbReference type="SMART" id="SM00382">
    <property type="entry name" value="AAA"/>
    <property type="match status" value="2"/>
</dbReference>
<dbReference type="PROSITE" id="PS50893">
    <property type="entry name" value="ABC_TRANSPORTER_2"/>
    <property type="match status" value="2"/>
</dbReference>
<dbReference type="NCBIfam" id="NF008453">
    <property type="entry name" value="PRK11308.1"/>
    <property type="match status" value="2"/>
</dbReference>
<keyword evidence="4" id="KW-1003">Cell membrane</keyword>
<dbReference type="AlphaFoldDB" id="A0A3N0GHU5"/>
<dbReference type="EMBL" id="RJSF01000046">
    <property type="protein sequence ID" value="RNM12054.1"/>
    <property type="molecule type" value="Genomic_DNA"/>
</dbReference>
<dbReference type="Gene3D" id="3.40.50.300">
    <property type="entry name" value="P-loop containing nucleotide triphosphate hydrolases"/>
    <property type="match status" value="2"/>
</dbReference>
<dbReference type="InterPro" id="IPR017871">
    <property type="entry name" value="ABC_transporter-like_CS"/>
</dbReference>
<keyword evidence="3" id="KW-0813">Transport</keyword>
<dbReference type="GO" id="GO:0005524">
    <property type="term" value="F:ATP binding"/>
    <property type="evidence" value="ECO:0007669"/>
    <property type="project" value="UniProtKB-KW"/>
</dbReference>
<dbReference type="GO" id="GO:0005886">
    <property type="term" value="C:plasma membrane"/>
    <property type="evidence" value="ECO:0007669"/>
    <property type="project" value="UniProtKB-SubCell"/>
</dbReference>
<evidence type="ECO:0000259" key="10">
    <source>
        <dbReference type="PROSITE" id="PS50893"/>
    </source>
</evidence>
<sequence>MSTSSVALEISDLAVAYTQRDGSLSKVVSDVDLTLHRGKVLGVAGESGCGKSTMALAAIGYRPGAMRILGGTSRLSDVDLLGLPLAKLRQVWGSRVVYVPQASSLTLTPALTIGTQMAEPMKLHLGLRGQELRARQVELLTEVGVPNPEAALQRYPHQFSGGQQQRINLAIALSCNPEVLILDEPTTGLDVTTQARIMSLLQRVVAQHQTAAMLVSHDLPLLAEVCDQVAIMYGGQVVEAGPVETLLSRPAHPYTKALLAAVPDPSGKRALSAIPGAPPHSVVEDACPFAPRCLHAIEQCVQGNPRLEVFEGSQSVRCVRAGEQVALTIDDRPLQLPEVRSGSSLLRVGDLWCEYRSRRQGTPVVKGVSFDVAQAETLAIVGESGSGKSTLIRAIAGLHPLSSGSVRFEGVELAPDAGKRPRSIRRDMQIVFQNPDMSLNPRHDVMSLIARPMQLFEGELSRRDREERVRELLSQVNLLQSMAHRYPAELSGGQKQRVAIARAFAANPKLILADEITSALDVSVQAAILSLLSSLSAERGTSVVFVSHDLAVVRAVAHRALVLQEGVVREVGPVDRLFESPEHEYTRELVNAIPTFGADAGGFQAPVASA</sequence>
<feature type="domain" description="ABC transporter" evidence="10">
    <location>
        <begin position="8"/>
        <end position="259"/>
    </location>
</feature>
<evidence type="ECO:0000313" key="12">
    <source>
        <dbReference type="Proteomes" id="UP000279994"/>
    </source>
</evidence>
<dbReference type="InterPro" id="IPR027417">
    <property type="entry name" value="P-loop_NTPase"/>
</dbReference>
<organism evidence="11 12">
    <name type="scientific">Nocardioides pocheonensis</name>
    <dbReference type="NCBI Taxonomy" id="661485"/>
    <lineage>
        <taxon>Bacteria</taxon>
        <taxon>Bacillati</taxon>
        <taxon>Actinomycetota</taxon>
        <taxon>Actinomycetes</taxon>
        <taxon>Propionibacteriales</taxon>
        <taxon>Nocardioidaceae</taxon>
        <taxon>Nocardioides</taxon>
    </lineage>
</organism>
<protein>
    <submittedName>
        <fullName evidence="11">ABC transporter ATP-binding protein</fullName>
    </submittedName>
</protein>
<reference evidence="11 12" key="1">
    <citation type="submission" date="2018-11" db="EMBL/GenBank/DDBJ databases">
        <authorList>
            <person name="Li F."/>
        </authorList>
    </citation>
    <scope>NUCLEOTIDE SEQUENCE [LARGE SCALE GENOMIC DNA]</scope>
    <source>
        <strain evidence="11 12">Gsoil 818</strain>
    </source>
</reference>
<dbReference type="NCBIfam" id="TIGR01727">
    <property type="entry name" value="oligo_HPY"/>
    <property type="match status" value="1"/>
</dbReference>
<evidence type="ECO:0000256" key="6">
    <source>
        <dbReference type="ARBA" id="ARBA00022741"/>
    </source>
</evidence>
<dbReference type="SUPFAM" id="SSF52540">
    <property type="entry name" value="P-loop containing nucleoside triphosphate hydrolases"/>
    <property type="match status" value="2"/>
</dbReference>
<evidence type="ECO:0000256" key="1">
    <source>
        <dbReference type="ARBA" id="ARBA00004202"/>
    </source>
</evidence>
<comment type="similarity">
    <text evidence="2">Belongs to the ABC transporter superfamily.</text>
</comment>
<dbReference type="Pfam" id="PF08352">
    <property type="entry name" value="oligo_HPY"/>
    <property type="match status" value="2"/>
</dbReference>
<keyword evidence="12" id="KW-1185">Reference proteome</keyword>
<dbReference type="InterPro" id="IPR003593">
    <property type="entry name" value="AAA+_ATPase"/>
</dbReference>
<accession>A0A3N0GHU5</accession>
<dbReference type="PANTHER" id="PTHR43297:SF14">
    <property type="entry name" value="ATPASE AAA-TYPE CORE DOMAIN-CONTAINING PROTEIN"/>
    <property type="match status" value="1"/>
</dbReference>
<dbReference type="Pfam" id="PF00005">
    <property type="entry name" value="ABC_tran"/>
    <property type="match status" value="2"/>
</dbReference>
<keyword evidence="5" id="KW-0997">Cell inner membrane</keyword>